<evidence type="ECO:0000256" key="4">
    <source>
        <dbReference type="SAM" id="MobiDB-lite"/>
    </source>
</evidence>
<dbReference type="GO" id="GO:0006396">
    <property type="term" value="P:RNA processing"/>
    <property type="evidence" value="ECO:0007669"/>
    <property type="project" value="InterPro"/>
</dbReference>
<dbReference type="InterPro" id="IPR000999">
    <property type="entry name" value="RNase_III_dom"/>
</dbReference>
<sequence length="275" mass="30227">MPPSPLNAQSLRLSNMKIISSINPIIMLGILAAQICSTSAWSGNISTGTMVERNNSYRTKRMLQYKFQQCRQFHHHQPIRASLNSLERDHDNDDNAEDASVGVGDSVGVGTSVPRSLIELLMPNSKCNPTQMSPTSLAYIGDSVFELFVRSRYVWPSRRTTDLQKIVVGRVRAETQSTILQSLVTSFPLTSEEQTILSRGRNAGSSSKGKKRGPKRLYASNGNGEGAGPGAYQDSTALEALIGYMYLTDETRCSECLAFLANELDQMDDVEGVVR</sequence>
<dbReference type="SUPFAM" id="SSF69065">
    <property type="entry name" value="RNase III domain-like"/>
    <property type="match status" value="1"/>
</dbReference>
<accession>A0A7S3PWQ2</accession>
<gene>
    <name evidence="6" type="ORF">CDEB00056_LOCUS2613</name>
</gene>
<reference evidence="6" key="1">
    <citation type="submission" date="2021-01" db="EMBL/GenBank/DDBJ databases">
        <authorList>
            <person name="Corre E."/>
            <person name="Pelletier E."/>
            <person name="Niang G."/>
            <person name="Scheremetjew M."/>
            <person name="Finn R."/>
            <person name="Kale V."/>
            <person name="Holt S."/>
            <person name="Cochrane G."/>
            <person name="Meng A."/>
            <person name="Brown T."/>
            <person name="Cohen L."/>
        </authorList>
    </citation>
    <scope>NUCLEOTIDE SEQUENCE</scope>
    <source>
        <strain evidence="6">MM31A-1</strain>
    </source>
</reference>
<dbReference type="GO" id="GO:0004525">
    <property type="term" value="F:ribonuclease III activity"/>
    <property type="evidence" value="ECO:0007669"/>
    <property type="project" value="InterPro"/>
</dbReference>
<keyword evidence="3" id="KW-0378">Hydrolase</keyword>
<dbReference type="PANTHER" id="PTHR34276">
    <property type="entry name" value="MINI-RIBONUCLEASE 3"/>
    <property type="match status" value="1"/>
</dbReference>
<keyword evidence="2" id="KW-0255">Endonuclease</keyword>
<evidence type="ECO:0000256" key="3">
    <source>
        <dbReference type="ARBA" id="ARBA00022801"/>
    </source>
</evidence>
<dbReference type="Pfam" id="PF00636">
    <property type="entry name" value="Ribonuclease_3"/>
    <property type="match status" value="1"/>
</dbReference>
<evidence type="ECO:0000313" key="6">
    <source>
        <dbReference type="EMBL" id="CAE0457772.1"/>
    </source>
</evidence>
<dbReference type="PANTHER" id="PTHR34276:SF1">
    <property type="entry name" value="MINI-RIBONUCLEASE 3"/>
    <property type="match status" value="1"/>
</dbReference>
<feature type="domain" description="RNase III" evidence="5">
    <location>
        <begin position="115"/>
        <end position="270"/>
    </location>
</feature>
<evidence type="ECO:0000256" key="1">
    <source>
        <dbReference type="ARBA" id="ARBA00022722"/>
    </source>
</evidence>
<name>A0A7S3PWQ2_9STRA</name>
<evidence type="ECO:0000256" key="2">
    <source>
        <dbReference type="ARBA" id="ARBA00022759"/>
    </source>
</evidence>
<dbReference type="InterPro" id="IPR036389">
    <property type="entry name" value="RNase_III_sf"/>
</dbReference>
<dbReference type="EMBL" id="HBIO01003793">
    <property type="protein sequence ID" value="CAE0457772.1"/>
    <property type="molecule type" value="Transcribed_RNA"/>
</dbReference>
<keyword evidence="1" id="KW-0540">Nuclease</keyword>
<dbReference type="Gene3D" id="1.10.1520.10">
    <property type="entry name" value="Ribonuclease III domain"/>
    <property type="match status" value="1"/>
</dbReference>
<protein>
    <recommendedName>
        <fullName evidence="5">RNase III domain-containing protein</fullName>
    </recommendedName>
</protein>
<organism evidence="6">
    <name type="scientific">Chaetoceros debilis</name>
    <dbReference type="NCBI Taxonomy" id="122233"/>
    <lineage>
        <taxon>Eukaryota</taxon>
        <taxon>Sar</taxon>
        <taxon>Stramenopiles</taxon>
        <taxon>Ochrophyta</taxon>
        <taxon>Bacillariophyta</taxon>
        <taxon>Coscinodiscophyceae</taxon>
        <taxon>Chaetocerotophycidae</taxon>
        <taxon>Chaetocerotales</taxon>
        <taxon>Chaetocerotaceae</taxon>
        <taxon>Chaetoceros</taxon>
    </lineage>
</organism>
<feature type="region of interest" description="Disordered" evidence="4">
    <location>
        <begin position="195"/>
        <end position="230"/>
    </location>
</feature>
<feature type="compositionally biased region" description="Low complexity" evidence="4">
    <location>
        <begin position="198"/>
        <end position="207"/>
    </location>
</feature>
<dbReference type="AlphaFoldDB" id="A0A7S3PWQ2"/>
<proteinExistence type="inferred from homology"/>
<dbReference type="HAMAP" id="MF_01468">
    <property type="entry name" value="RNase_Mini_III"/>
    <property type="match status" value="1"/>
</dbReference>
<evidence type="ECO:0000259" key="5">
    <source>
        <dbReference type="SMART" id="SM00535"/>
    </source>
</evidence>
<dbReference type="InterPro" id="IPR008226">
    <property type="entry name" value="Mini3_fam"/>
</dbReference>
<dbReference type="SMART" id="SM00535">
    <property type="entry name" value="RIBOc"/>
    <property type="match status" value="1"/>
</dbReference>